<name>G7YC88_CLOSI</name>
<dbReference type="AlphaFoldDB" id="G7YC88"/>
<accession>G7YC88</accession>
<feature type="compositionally biased region" description="Basic residues" evidence="1">
    <location>
        <begin position="172"/>
        <end position="184"/>
    </location>
</feature>
<dbReference type="EMBL" id="DF143058">
    <property type="protein sequence ID" value="GAA50572.1"/>
    <property type="molecule type" value="Genomic_DNA"/>
</dbReference>
<protein>
    <submittedName>
        <fullName evidence="2">Uncharacterized protein</fullName>
    </submittedName>
</protein>
<dbReference type="Proteomes" id="UP000008909">
    <property type="component" value="Unassembled WGS sequence"/>
</dbReference>
<organism evidence="2 3">
    <name type="scientific">Clonorchis sinensis</name>
    <name type="common">Chinese liver fluke</name>
    <dbReference type="NCBI Taxonomy" id="79923"/>
    <lineage>
        <taxon>Eukaryota</taxon>
        <taxon>Metazoa</taxon>
        <taxon>Spiralia</taxon>
        <taxon>Lophotrochozoa</taxon>
        <taxon>Platyhelminthes</taxon>
        <taxon>Trematoda</taxon>
        <taxon>Digenea</taxon>
        <taxon>Opisthorchiida</taxon>
        <taxon>Opisthorchiata</taxon>
        <taxon>Opisthorchiidae</taxon>
        <taxon>Clonorchis</taxon>
    </lineage>
</organism>
<evidence type="ECO:0000313" key="3">
    <source>
        <dbReference type="Proteomes" id="UP000008909"/>
    </source>
</evidence>
<feature type="region of interest" description="Disordered" evidence="1">
    <location>
        <begin position="155"/>
        <end position="192"/>
    </location>
</feature>
<evidence type="ECO:0000256" key="1">
    <source>
        <dbReference type="SAM" id="MobiDB-lite"/>
    </source>
</evidence>
<proteinExistence type="predicted"/>
<reference key="2">
    <citation type="submission" date="2011-10" db="EMBL/GenBank/DDBJ databases">
        <title>The genome and transcriptome sequence of Clonorchis sinensis provide insights into the carcinogenic liver fluke.</title>
        <authorList>
            <person name="Wang X."/>
            <person name="Huang Y."/>
            <person name="Chen W."/>
            <person name="Liu H."/>
            <person name="Guo L."/>
            <person name="Chen Y."/>
            <person name="Luo F."/>
            <person name="Zhou W."/>
            <person name="Sun J."/>
            <person name="Mao Q."/>
            <person name="Liang P."/>
            <person name="Zhou C."/>
            <person name="Tian Y."/>
            <person name="Men J."/>
            <person name="Lv X."/>
            <person name="Huang L."/>
            <person name="Zhou J."/>
            <person name="Hu Y."/>
            <person name="Li R."/>
            <person name="Zhang F."/>
            <person name="Lei H."/>
            <person name="Li X."/>
            <person name="Hu X."/>
            <person name="Liang C."/>
            <person name="Xu J."/>
            <person name="Wu Z."/>
            <person name="Yu X."/>
        </authorList>
    </citation>
    <scope>NUCLEOTIDE SEQUENCE</scope>
    <source>
        <strain>Henan</strain>
    </source>
</reference>
<sequence length="380" mass="43259">MKVPWPQPLESGNALTILEDFVDVAKVAGLKFDRVKLTLLKTLLKDRKRAALDAARNDPGKMDRQYLSCTFLGPEGVSRQQFLFHKFVEGVQSVLGAHLQSKLSTLRPFTATTNASYPCIEDGIVMVRCCHRPLSYASLWELACPNNQRTLVSVSQGSSLTESTGEDDQRSHHTSHRSQPRRTKNAPNGSGGRALRVKRCGFTLSICIVLITEPVALSRGLLQILQMREETRVKQRYRKGLNSQSSPITGIRIEIYEQAAPLLFINSIPETVSRLGWRQHFRSHIQLNAAFHYGYFDLCYFHLGSNRTDTVREFFVKVISLTIAVDFYRYSRKAFIDFDWHEEFTSYSKRLREQFTSTKSIVLIRNSTDWRTLLSGLSCG</sequence>
<keyword evidence="3" id="KW-1185">Reference proteome</keyword>
<evidence type="ECO:0000313" key="2">
    <source>
        <dbReference type="EMBL" id="GAA50572.1"/>
    </source>
</evidence>
<reference evidence="2" key="1">
    <citation type="journal article" date="2011" name="Genome Biol.">
        <title>The draft genome of the carcinogenic human liver fluke Clonorchis sinensis.</title>
        <authorList>
            <person name="Wang X."/>
            <person name="Chen W."/>
            <person name="Huang Y."/>
            <person name="Sun J."/>
            <person name="Men J."/>
            <person name="Liu H."/>
            <person name="Luo F."/>
            <person name="Guo L."/>
            <person name="Lv X."/>
            <person name="Deng C."/>
            <person name="Zhou C."/>
            <person name="Fan Y."/>
            <person name="Li X."/>
            <person name="Huang L."/>
            <person name="Hu Y."/>
            <person name="Liang C."/>
            <person name="Hu X."/>
            <person name="Xu J."/>
            <person name="Yu X."/>
        </authorList>
    </citation>
    <scope>NUCLEOTIDE SEQUENCE [LARGE SCALE GENOMIC DNA]</scope>
    <source>
        <strain evidence="2">Henan</strain>
    </source>
</reference>
<gene>
    <name evidence="2" type="ORF">CLF_104738</name>
</gene>